<comment type="caution">
    <text evidence="3">The sequence shown here is derived from an EMBL/GenBank/DDBJ whole genome shotgun (WGS) entry which is preliminary data.</text>
</comment>
<keyword evidence="4" id="KW-1185">Reference proteome</keyword>
<feature type="domain" description="Phytase-like" evidence="2">
    <location>
        <begin position="57"/>
        <end position="397"/>
    </location>
</feature>
<dbReference type="SUPFAM" id="SSF50956">
    <property type="entry name" value="Thermostable phytase (3-phytase)"/>
    <property type="match status" value="1"/>
</dbReference>
<evidence type="ECO:0000256" key="1">
    <source>
        <dbReference type="SAM" id="SignalP"/>
    </source>
</evidence>
<evidence type="ECO:0000313" key="3">
    <source>
        <dbReference type="EMBL" id="RZS34359.1"/>
    </source>
</evidence>
<dbReference type="RefSeq" id="WP_130346743.1">
    <property type="nucleotide sequence ID" value="NZ_SGWQ01000009.1"/>
</dbReference>
<gene>
    <name evidence="3" type="ORF">EV193_109146</name>
</gene>
<dbReference type="Proteomes" id="UP000294257">
    <property type="component" value="Unassembled WGS sequence"/>
</dbReference>
<reference evidence="3 4" key="1">
    <citation type="submission" date="2019-02" db="EMBL/GenBank/DDBJ databases">
        <title>Genomic Encyclopedia of Type Strains, Phase IV (KMG-IV): sequencing the most valuable type-strain genomes for metagenomic binning, comparative biology and taxonomic classification.</title>
        <authorList>
            <person name="Goeker M."/>
        </authorList>
    </citation>
    <scope>NUCLEOTIDE SEQUENCE [LARGE SCALE GENOMIC DNA]</scope>
    <source>
        <strain evidence="3 4">DSM 101727</strain>
    </source>
</reference>
<dbReference type="PANTHER" id="PTHR37957:SF1">
    <property type="entry name" value="PHYTASE-LIKE DOMAIN-CONTAINING PROTEIN"/>
    <property type="match status" value="1"/>
</dbReference>
<name>A0A4Q7KGV6_9PSEU</name>
<evidence type="ECO:0000313" key="4">
    <source>
        <dbReference type="Proteomes" id="UP000294257"/>
    </source>
</evidence>
<sequence length="430" mass="45696">MRLRLLAIPVALASVAALIAVNGASAKPDSTVSLATLPDIPLSEFQGSIADDRNIDLGGIGSDIYPAHRHGEFWTVTDRGPNGQIEVSGKKRRTFPLPMFDPAIVRVRVDGKSVQPVESIPIRTTAGEPVTGLPNQKGHDEAPYTYDASTPLPYNVNGIDPEGLVVARDGSFWLAEEYSPSILHVGRDGRVLARFVPKGLGLTGTGYPVIESLPGILLARKQNRGFEGLAISPDGGTLFAAVQSPLSNPDKDTGEKSRTVRFLAVSTVDGRATAEYVFRMEDVTTFDPSAKGKQDEMKISGLVALDRDRLLVDQRTDKVAKVYVADLAGATDVLGSRHDDPKTSPSLESLPDPAAAGITAARSSLLIDLTAIPGIPGKIEGIALRGTELIVASDNDFGMTDGPDAFDEHGRLHDSGAETVFATIGLRHRP</sequence>
<dbReference type="OrthoDB" id="9758957at2"/>
<dbReference type="PANTHER" id="PTHR37957">
    <property type="entry name" value="BLR7070 PROTEIN"/>
    <property type="match status" value="1"/>
</dbReference>
<feature type="signal peptide" evidence="1">
    <location>
        <begin position="1"/>
        <end position="26"/>
    </location>
</feature>
<keyword evidence="1" id="KW-0732">Signal</keyword>
<accession>A0A4Q7KGV6</accession>
<proteinExistence type="predicted"/>
<dbReference type="InterPro" id="IPR027372">
    <property type="entry name" value="Phytase-like_dom"/>
</dbReference>
<evidence type="ECO:0000259" key="2">
    <source>
        <dbReference type="Pfam" id="PF13449"/>
    </source>
</evidence>
<dbReference type="Pfam" id="PF13449">
    <property type="entry name" value="Phytase-like"/>
    <property type="match status" value="1"/>
</dbReference>
<dbReference type="EMBL" id="SGWQ01000009">
    <property type="protein sequence ID" value="RZS34359.1"/>
    <property type="molecule type" value="Genomic_DNA"/>
</dbReference>
<protein>
    <submittedName>
        <fullName evidence="3">Phytase-like protein with esterase activity</fullName>
    </submittedName>
</protein>
<organism evidence="3 4">
    <name type="scientific">Herbihabitans rhizosphaerae</name>
    <dbReference type="NCBI Taxonomy" id="1872711"/>
    <lineage>
        <taxon>Bacteria</taxon>
        <taxon>Bacillati</taxon>
        <taxon>Actinomycetota</taxon>
        <taxon>Actinomycetes</taxon>
        <taxon>Pseudonocardiales</taxon>
        <taxon>Pseudonocardiaceae</taxon>
        <taxon>Herbihabitans</taxon>
    </lineage>
</organism>
<feature type="chain" id="PRO_5020663375" evidence="1">
    <location>
        <begin position="27"/>
        <end position="430"/>
    </location>
</feature>
<dbReference type="AlphaFoldDB" id="A0A4Q7KGV6"/>